<keyword evidence="3" id="KW-0732">Signal</keyword>
<comment type="similarity">
    <text evidence="1">Belongs to the bacterial solute-binding protein 5 family.</text>
</comment>
<dbReference type="AlphaFoldDB" id="H5SET0"/>
<dbReference type="GO" id="GO:1904680">
    <property type="term" value="F:peptide transmembrane transporter activity"/>
    <property type="evidence" value="ECO:0007669"/>
    <property type="project" value="TreeGrafter"/>
</dbReference>
<evidence type="ECO:0000256" key="1">
    <source>
        <dbReference type="ARBA" id="ARBA00005695"/>
    </source>
</evidence>
<evidence type="ECO:0000256" key="3">
    <source>
        <dbReference type="ARBA" id="ARBA00022729"/>
    </source>
</evidence>
<dbReference type="PANTHER" id="PTHR30290">
    <property type="entry name" value="PERIPLASMIC BINDING COMPONENT OF ABC TRANSPORTER"/>
    <property type="match status" value="1"/>
</dbReference>
<accession>H5SET0</accession>
<organism evidence="6">
    <name type="scientific">uncultured Chloroflexota bacterium</name>
    <dbReference type="NCBI Taxonomy" id="166587"/>
    <lineage>
        <taxon>Bacteria</taxon>
        <taxon>Bacillati</taxon>
        <taxon>Chloroflexota</taxon>
        <taxon>environmental samples</taxon>
    </lineage>
</organism>
<gene>
    <name evidence="6" type="ORF">HGMM_F17E05C26</name>
    <name evidence="7" type="ORF">HGMM_F44F02C20</name>
</gene>
<name>H5SET0_9CHLR</name>
<dbReference type="PROSITE" id="PS51257">
    <property type="entry name" value="PROKAR_LIPOPROTEIN"/>
    <property type="match status" value="1"/>
</dbReference>
<dbReference type="EMBL" id="AP011760">
    <property type="protein sequence ID" value="BAL56879.1"/>
    <property type="molecule type" value="Genomic_DNA"/>
</dbReference>
<dbReference type="EMBL" id="AP011696">
    <property type="protein sequence ID" value="BAL54666.1"/>
    <property type="molecule type" value="Genomic_DNA"/>
</dbReference>
<feature type="compositionally biased region" description="Pro residues" evidence="4">
    <location>
        <begin position="44"/>
        <end position="55"/>
    </location>
</feature>
<dbReference type="Gene3D" id="3.40.190.10">
    <property type="entry name" value="Periplasmic binding protein-like II"/>
    <property type="match status" value="2"/>
</dbReference>
<evidence type="ECO:0000256" key="2">
    <source>
        <dbReference type="ARBA" id="ARBA00022448"/>
    </source>
</evidence>
<dbReference type="GO" id="GO:0015833">
    <property type="term" value="P:peptide transport"/>
    <property type="evidence" value="ECO:0007669"/>
    <property type="project" value="TreeGrafter"/>
</dbReference>
<dbReference type="PANTHER" id="PTHR30290:SF9">
    <property type="entry name" value="OLIGOPEPTIDE-BINDING PROTEIN APPA"/>
    <property type="match status" value="1"/>
</dbReference>
<feature type="region of interest" description="Disordered" evidence="4">
    <location>
        <begin position="27"/>
        <end position="55"/>
    </location>
</feature>
<dbReference type="Gene3D" id="3.10.105.10">
    <property type="entry name" value="Dipeptide-binding Protein, Domain 3"/>
    <property type="match status" value="1"/>
</dbReference>
<evidence type="ECO:0000313" key="6">
    <source>
        <dbReference type="EMBL" id="BAL54666.1"/>
    </source>
</evidence>
<evidence type="ECO:0000259" key="5">
    <source>
        <dbReference type="Pfam" id="PF00496"/>
    </source>
</evidence>
<protein>
    <submittedName>
        <fullName evidence="6">Peptide/nickel transport system substrate-binding protein</fullName>
    </submittedName>
</protein>
<evidence type="ECO:0000256" key="4">
    <source>
        <dbReference type="SAM" id="MobiDB-lite"/>
    </source>
</evidence>
<proteinExistence type="inferred from homology"/>
<feature type="domain" description="Solute-binding protein family 5" evidence="5">
    <location>
        <begin position="59"/>
        <end position="298"/>
    </location>
</feature>
<keyword evidence="2" id="KW-0813">Transport</keyword>
<sequence length="844" mass="93181">MRKLSHILGLAVVLGLLLAACGPKTPLATQLPSQPPTATATAVPPTPTPTPPPPQGSWVDSIVFSSIDSPDVAITQLKAGQLDVFAETVSNPENFKVVKEDANLRYYTSLGTYTELTFNPILNFKDGRLNPFGDPQIREAMNMLVDRNYIVQEIYGGLAVPKLLPLNSSFPDYARYIDTARALENIYAYNPDKAKAMIKERMEALGATMGADGKWQYNGQPVTLIFIIRIEDERKAIGDYVAGVLEDAGFTVDRQYKSRQEASPIWLRSDPNEGQWNLYTGGWITTAISRDDGSNFAYYYTKLGGGSPLWQAYTPSDEFYSVAEKLWNNDFTTLDERGQLFQKAMELALKDSVRVWLVDQVSFSPARANVQLASDLAGGISGSRLWPYTLQFTDKKGGEVRIAVNGIPVDPWNPIAGSNWISDQMAIRATGDVAAMPDPYTGLAWPQRIEKAEVVAKEGLPISKSLDWVDLKFEPEIKVPADAWADWDAANQKFITVGEKFPEGTTALVKTTVVYPKDLFQKIKWHDGSPLTLGDFIMGMILTFDPGKQESAIYDEAAASNLESFLSHFKGVRIVSTDPLTIETYDDYYLLDAELTVSTWWPAYGYGQAPWHSLALAIQAEADKKLAFSTDKAQANGVEWTSFIGGPSLEILKGYLDQDAQNGYVPYAETLGKYVTADEAKARYANLQKWYQEHGHFWVGTGPFYLDKVFTTEKSLVLKRYADFPDYADKWLRFGEPKIAAVTLDGPAQVKAGEEAKFNVSVTFKGQPYPANELASVKYLLFDANNNLVAKGDAVKVAEGQYQVVLGADMTKGLTAGTNKLEVVVASNVVSIPSFQSIQFVTVP</sequence>
<dbReference type="SUPFAM" id="SSF53850">
    <property type="entry name" value="Periplasmic binding protein-like II"/>
    <property type="match status" value="2"/>
</dbReference>
<reference evidence="6" key="1">
    <citation type="journal article" date="2005" name="Environ. Microbiol.">
        <title>Genetic and functional properties of uncultivated thermophilic crenarchaeotes from a subsurface gold mine as revealed by analysis of genome fragments.</title>
        <authorList>
            <person name="Nunoura T."/>
            <person name="Hirayama H."/>
            <person name="Takami H."/>
            <person name="Oida H."/>
            <person name="Nishi S."/>
            <person name="Shimamura S."/>
            <person name="Suzuki Y."/>
            <person name="Inagaki F."/>
            <person name="Takai K."/>
            <person name="Nealson K.H."/>
            <person name="Horikoshi K."/>
        </authorList>
    </citation>
    <scope>NUCLEOTIDE SEQUENCE</scope>
</reference>
<evidence type="ECO:0000313" key="7">
    <source>
        <dbReference type="EMBL" id="BAL56879.1"/>
    </source>
</evidence>
<dbReference type="Pfam" id="PF00496">
    <property type="entry name" value="SBP_bac_5"/>
    <property type="match status" value="1"/>
</dbReference>
<reference evidence="6" key="2">
    <citation type="journal article" date="2012" name="PLoS ONE">
        <title>A Deeply Branching Thermophilic Bacterium with an Ancient Acetyl-CoA Pathway Dominates a Subsurface Ecosystem.</title>
        <authorList>
            <person name="Takami H."/>
            <person name="Noguchi H."/>
            <person name="Takaki Y."/>
            <person name="Uchiyama I."/>
            <person name="Toyoda A."/>
            <person name="Nishi S."/>
            <person name="Chee G.-J."/>
            <person name="Arai W."/>
            <person name="Nunoura T."/>
            <person name="Itoh T."/>
            <person name="Hattori M."/>
            <person name="Takai K."/>
        </authorList>
    </citation>
    <scope>NUCLEOTIDE SEQUENCE</scope>
</reference>
<dbReference type="InterPro" id="IPR039424">
    <property type="entry name" value="SBP_5"/>
</dbReference>
<dbReference type="InterPro" id="IPR000914">
    <property type="entry name" value="SBP_5_dom"/>
</dbReference>